<name>F3QTY6_9BACT</name>
<organism evidence="1 2">
    <name type="scientific">Paraprevotella xylaniphila YIT 11841</name>
    <dbReference type="NCBI Taxonomy" id="762982"/>
    <lineage>
        <taxon>Bacteria</taxon>
        <taxon>Pseudomonadati</taxon>
        <taxon>Bacteroidota</taxon>
        <taxon>Bacteroidia</taxon>
        <taxon>Bacteroidales</taxon>
        <taxon>Prevotellaceae</taxon>
        <taxon>Paraprevotella</taxon>
    </lineage>
</organism>
<reference evidence="1 2" key="1">
    <citation type="submission" date="2011-02" db="EMBL/GenBank/DDBJ databases">
        <authorList>
            <person name="Weinstock G."/>
            <person name="Sodergren E."/>
            <person name="Clifton S."/>
            <person name="Fulton L."/>
            <person name="Fulton B."/>
            <person name="Courtney L."/>
            <person name="Fronick C."/>
            <person name="Harrison M."/>
            <person name="Strong C."/>
            <person name="Farmer C."/>
            <person name="Delahaunty K."/>
            <person name="Markovic C."/>
            <person name="Hall O."/>
            <person name="Minx P."/>
            <person name="Tomlinson C."/>
            <person name="Mitreva M."/>
            <person name="Hou S."/>
            <person name="Chen J."/>
            <person name="Wollam A."/>
            <person name="Pepin K.H."/>
            <person name="Johnson M."/>
            <person name="Bhonagiri V."/>
            <person name="Zhang X."/>
            <person name="Suruliraj S."/>
            <person name="Warren W."/>
            <person name="Chinwalla A."/>
            <person name="Mardis E.R."/>
            <person name="Wilson R.K."/>
        </authorList>
    </citation>
    <scope>NUCLEOTIDE SEQUENCE [LARGE SCALE GENOMIC DNA]</scope>
    <source>
        <strain evidence="1 2">YIT 11841</strain>
    </source>
</reference>
<protein>
    <submittedName>
        <fullName evidence="1">Uncharacterized protein</fullName>
    </submittedName>
</protein>
<comment type="caution">
    <text evidence="1">The sequence shown here is derived from an EMBL/GenBank/DDBJ whole genome shotgun (WGS) entry which is preliminary data.</text>
</comment>
<gene>
    <name evidence="1" type="ORF">HMPREF9442_01655</name>
</gene>
<evidence type="ECO:0000313" key="1">
    <source>
        <dbReference type="EMBL" id="EGG54395.1"/>
    </source>
</evidence>
<evidence type="ECO:0000313" key="2">
    <source>
        <dbReference type="Proteomes" id="UP000005546"/>
    </source>
</evidence>
<proteinExistence type="predicted"/>
<dbReference type="Proteomes" id="UP000005546">
    <property type="component" value="Unassembled WGS sequence"/>
</dbReference>
<dbReference type="EMBL" id="AFBR01000040">
    <property type="protein sequence ID" value="EGG54395.1"/>
    <property type="molecule type" value="Genomic_DNA"/>
</dbReference>
<accession>F3QTY6</accession>
<dbReference type="HOGENOM" id="CLU_3313986_0_0_10"/>
<dbReference type="STRING" id="762982.HMPREF9442_01655"/>
<keyword evidence="2" id="KW-1185">Reference proteome</keyword>
<dbReference type="AlphaFoldDB" id="F3QTY6"/>
<sequence length="39" mass="4630">MFVHLYAKIAFFYFLYKPIQLKDAKKAYLCGVFHKIGSE</sequence>